<dbReference type="Proteomes" id="UP001207468">
    <property type="component" value="Unassembled WGS sequence"/>
</dbReference>
<gene>
    <name evidence="1" type="ORF">F5148DRAFT_1284464</name>
</gene>
<organism evidence="1 2">
    <name type="scientific">Russula earlei</name>
    <dbReference type="NCBI Taxonomy" id="71964"/>
    <lineage>
        <taxon>Eukaryota</taxon>
        <taxon>Fungi</taxon>
        <taxon>Dikarya</taxon>
        <taxon>Basidiomycota</taxon>
        <taxon>Agaricomycotina</taxon>
        <taxon>Agaricomycetes</taxon>
        <taxon>Russulales</taxon>
        <taxon>Russulaceae</taxon>
        <taxon>Russula</taxon>
    </lineage>
</organism>
<protein>
    <submittedName>
        <fullName evidence="1">Uncharacterized protein</fullName>
    </submittedName>
</protein>
<dbReference type="EMBL" id="JAGFNK010000102">
    <property type="protein sequence ID" value="KAI9508053.1"/>
    <property type="molecule type" value="Genomic_DNA"/>
</dbReference>
<sequence>MTQHLHEPTIDDLSVKLCFICREEERHDNPPDPPPLWVHPCKCTLVAHESCLVRWILTQQRDFGRSRGELKCPQCGELYEFEGYNPVGLRFLNSVNRALSRFGRVIILFCAGTLIVSFGAGIYLTCTTYGAFAVHEFLGPDMFRALLTANPTKWPWHAWIHLPLVPFSLIASRTSSVLWATSPLVPLLFPWPSTLPVVAAANAEQAGTWAVRPPAAVAPAPGTRVRDVPPRAISWPHVGLDQQGRQGPLQPGDEQEGLQRGQREQEQQERPPQLRPQQQQQRQQRQQAAPPGPGEQHRFQLQVGEQFHLEFTHVLFGPEGPPADAPGPALVAPVNPAAGAGAVDNLVGEEPQQPEGQQEQEEEQQAQPAGQGQEQWDENDAGAVAARAIRTTGASLGRLIGGALAMPTIARIMGAVLLRISHIVPLVRTIIAHRPPVPPAAPAASLVGLWGAASVSALRLFGRAGANADLDQSGLGAKLLGGFLATSNEWARSDPVWWRNALGLGIYLVAKDGLKVLHLLLAKKELKERHIKNKSFSGIDLTQLDLMEHPK</sequence>
<reference evidence="1" key="1">
    <citation type="submission" date="2021-03" db="EMBL/GenBank/DDBJ databases">
        <title>Evolutionary priming and transition to the ectomycorrhizal habit in an iconic lineage of mushroom-forming fungi: is preadaptation a requirement?</title>
        <authorList>
            <consortium name="DOE Joint Genome Institute"/>
            <person name="Looney B.P."/>
            <person name="Miyauchi S."/>
            <person name="Morin E."/>
            <person name="Drula E."/>
            <person name="Courty P.E."/>
            <person name="Chicoki N."/>
            <person name="Fauchery L."/>
            <person name="Kohler A."/>
            <person name="Kuo A."/>
            <person name="LaButti K."/>
            <person name="Pangilinan J."/>
            <person name="Lipzen A."/>
            <person name="Riley R."/>
            <person name="Andreopoulos W."/>
            <person name="He G."/>
            <person name="Johnson J."/>
            <person name="Barry K.W."/>
            <person name="Grigoriev I.V."/>
            <person name="Nagy L."/>
            <person name="Hibbett D."/>
            <person name="Henrissat B."/>
            <person name="Matheny P.B."/>
            <person name="Labbe J."/>
            <person name="Martin A.F."/>
        </authorList>
    </citation>
    <scope>NUCLEOTIDE SEQUENCE</scope>
    <source>
        <strain evidence="1">BPL698</strain>
    </source>
</reference>
<evidence type="ECO:0000313" key="2">
    <source>
        <dbReference type="Proteomes" id="UP001207468"/>
    </source>
</evidence>
<keyword evidence="2" id="KW-1185">Reference proteome</keyword>
<name>A0ACC0U8M6_9AGAM</name>
<accession>A0ACC0U8M6</accession>
<comment type="caution">
    <text evidence="1">The sequence shown here is derived from an EMBL/GenBank/DDBJ whole genome shotgun (WGS) entry which is preliminary data.</text>
</comment>
<proteinExistence type="predicted"/>
<evidence type="ECO:0000313" key="1">
    <source>
        <dbReference type="EMBL" id="KAI9508053.1"/>
    </source>
</evidence>